<dbReference type="Proteomes" id="UP000479000">
    <property type="component" value="Unassembled WGS sequence"/>
</dbReference>
<gene>
    <name evidence="1" type="ORF">NTEN_LOCUS16032</name>
</gene>
<evidence type="ECO:0000313" key="1">
    <source>
        <dbReference type="EMBL" id="CAB0011039.1"/>
    </source>
</evidence>
<keyword evidence="2" id="KW-1185">Reference proteome</keyword>
<reference evidence="1 2" key="1">
    <citation type="submission" date="2020-02" db="EMBL/GenBank/DDBJ databases">
        <authorList>
            <person name="Ferguson B K."/>
        </authorList>
    </citation>
    <scope>NUCLEOTIDE SEQUENCE [LARGE SCALE GENOMIC DNA]</scope>
</reference>
<organism evidence="1 2">
    <name type="scientific">Nesidiocoris tenuis</name>
    <dbReference type="NCBI Taxonomy" id="355587"/>
    <lineage>
        <taxon>Eukaryota</taxon>
        <taxon>Metazoa</taxon>
        <taxon>Ecdysozoa</taxon>
        <taxon>Arthropoda</taxon>
        <taxon>Hexapoda</taxon>
        <taxon>Insecta</taxon>
        <taxon>Pterygota</taxon>
        <taxon>Neoptera</taxon>
        <taxon>Paraneoptera</taxon>
        <taxon>Hemiptera</taxon>
        <taxon>Heteroptera</taxon>
        <taxon>Panheteroptera</taxon>
        <taxon>Cimicomorpha</taxon>
        <taxon>Miridae</taxon>
        <taxon>Dicyphina</taxon>
        <taxon>Nesidiocoris</taxon>
    </lineage>
</organism>
<name>A0A6H5H666_9HEMI</name>
<dbReference type="EMBL" id="CADCXU010023644">
    <property type="protein sequence ID" value="CAB0011039.1"/>
    <property type="molecule type" value="Genomic_DNA"/>
</dbReference>
<proteinExistence type="predicted"/>
<feature type="non-terminal residue" evidence="1">
    <location>
        <position position="1"/>
    </location>
</feature>
<protein>
    <submittedName>
        <fullName evidence="1">Uncharacterized protein</fullName>
    </submittedName>
</protein>
<evidence type="ECO:0000313" key="2">
    <source>
        <dbReference type="Proteomes" id="UP000479000"/>
    </source>
</evidence>
<accession>A0A6H5H666</accession>
<sequence length="80" mass="9272">WRISDPCPYNWSSRTSAAPLSSARSDALRFYRSNGTRPFTRKRSTSDSTTLHFQVYQRRGSSLTIPYWTCFSTRALCSLR</sequence>
<dbReference type="AlphaFoldDB" id="A0A6H5H666"/>